<dbReference type="Proteomes" id="UP001295444">
    <property type="component" value="Chromosome 01"/>
</dbReference>
<proteinExistence type="predicted"/>
<dbReference type="EMBL" id="OW240912">
    <property type="protein sequence ID" value="CAH2224604.1"/>
    <property type="molecule type" value="Genomic_DNA"/>
</dbReference>
<sequence>RKFTRTPHKVARTCGQPQLETRYSRRTQRYHRITPPTETDDQNNTTRNGNAAGNAKPPPTPFFPTPNNHSSKHE</sequence>
<feature type="non-terminal residue" evidence="2">
    <location>
        <position position="1"/>
    </location>
</feature>
<name>A0AAD1R6S1_PELCU</name>
<dbReference type="AlphaFoldDB" id="A0AAD1R6S1"/>
<gene>
    <name evidence="2" type="ORF">PECUL_23A009545</name>
</gene>
<evidence type="ECO:0000313" key="3">
    <source>
        <dbReference type="Proteomes" id="UP001295444"/>
    </source>
</evidence>
<organism evidence="2 3">
    <name type="scientific">Pelobates cultripes</name>
    <name type="common">Western spadefoot toad</name>
    <dbReference type="NCBI Taxonomy" id="61616"/>
    <lineage>
        <taxon>Eukaryota</taxon>
        <taxon>Metazoa</taxon>
        <taxon>Chordata</taxon>
        <taxon>Craniata</taxon>
        <taxon>Vertebrata</taxon>
        <taxon>Euteleostomi</taxon>
        <taxon>Amphibia</taxon>
        <taxon>Batrachia</taxon>
        <taxon>Anura</taxon>
        <taxon>Pelobatoidea</taxon>
        <taxon>Pelobatidae</taxon>
        <taxon>Pelobates</taxon>
    </lineage>
</organism>
<feature type="compositionally biased region" description="Low complexity" evidence="1">
    <location>
        <begin position="43"/>
        <end position="55"/>
    </location>
</feature>
<accession>A0AAD1R6S1</accession>
<feature type="region of interest" description="Disordered" evidence="1">
    <location>
        <begin position="1"/>
        <end position="74"/>
    </location>
</feature>
<protein>
    <submittedName>
        <fullName evidence="2">Uncharacterized protein</fullName>
    </submittedName>
</protein>
<evidence type="ECO:0000313" key="2">
    <source>
        <dbReference type="EMBL" id="CAH2224604.1"/>
    </source>
</evidence>
<keyword evidence="3" id="KW-1185">Reference proteome</keyword>
<evidence type="ECO:0000256" key="1">
    <source>
        <dbReference type="SAM" id="MobiDB-lite"/>
    </source>
</evidence>
<feature type="compositionally biased region" description="Basic residues" evidence="1">
    <location>
        <begin position="1"/>
        <end position="11"/>
    </location>
</feature>
<reference evidence="2" key="1">
    <citation type="submission" date="2022-03" db="EMBL/GenBank/DDBJ databases">
        <authorList>
            <person name="Alioto T."/>
            <person name="Alioto T."/>
            <person name="Gomez Garrido J."/>
        </authorList>
    </citation>
    <scope>NUCLEOTIDE SEQUENCE</scope>
</reference>